<feature type="compositionally biased region" description="Polar residues" evidence="1">
    <location>
        <begin position="60"/>
        <end position="80"/>
    </location>
</feature>
<feature type="region of interest" description="Disordered" evidence="1">
    <location>
        <begin position="56"/>
        <end position="80"/>
    </location>
</feature>
<evidence type="ECO:0000256" key="1">
    <source>
        <dbReference type="SAM" id="MobiDB-lite"/>
    </source>
</evidence>
<proteinExistence type="predicted"/>
<reference evidence="2" key="1">
    <citation type="journal article" date="2020" name="Cell">
        <title>Large-Scale Comparative Analyses of Tick Genomes Elucidate Their Genetic Diversity and Vector Capacities.</title>
        <authorList>
            <consortium name="Tick Genome and Microbiome Consortium (TIGMIC)"/>
            <person name="Jia N."/>
            <person name="Wang J."/>
            <person name="Shi W."/>
            <person name="Du L."/>
            <person name="Sun Y."/>
            <person name="Zhan W."/>
            <person name="Jiang J.F."/>
            <person name="Wang Q."/>
            <person name="Zhang B."/>
            <person name="Ji P."/>
            <person name="Bell-Sakyi L."/>
            <person name="Cui X.M."/>
            <person name="Yuan T.T."/>
            <person name="Jiang B.G."/>
            <person name="Yang W.F."/>
            <person name="Lam T.T."/>
            <person name="Chang Q.C."/>
            <person name="Ding S.J."/>
            <person name="Wang X.J."/>
            <person name="Zhu J.G."/>
            <person name="Ruan X.D."/>
            <person name="Zhao L."/>
            <person name="Wei J.T."/>
            <person name="Ye R.Z."/>
            <person name="Que T.C."/>
            <person name="Du C.H."/>
            <person name="Zhou Y.H."/>
            <person name="Cheng J.X."/>
            <person name="Dai P.F."/>
            <person name="Guo W.B."/>
            <person name="Han X.H."/>
            <person name="Huang E.J."/>
            <person name="Li L.F."/>
            <person name="Wei W."/>
            <person name="Gao Y.C."/>
            <person name="Liu J.Z."/>
            <person name="Shao H.Z."/>
            <person name="Wang X."/>
            <person name="Wang C.C."/>
            <person name="Yang T.C."/>
            <person name="Huo Q.B."/>
            <person name="Li W."/>
            <person name="Chen H.Y."/>
            <person name="Chen S.E."/>
            <person name="Zhou L.G."/>
            <person name="Ni X.B."/>
            <person name="Tian J.H."/>
            <person name="Sheng Y."/>
            <person name="Liu T."/>
            <person name="Pan Y.S."/>
            <person name="Xia L.Y."/>
            <person name="Li J."/>
            <person name="Zhao F."/>
            <person name="Cao W.C."/>
        </authorList>
    </citation>
    <scope>NUCLEOTIDE SEQUENCE</scope>
    <source>
        <strain evidence="2">Rmic-2018</strain>
    </source>
</reference>
<evidence type="ECO:0000313" key="2">
    <source>
        <dbReference type="EMBL" id="KAH8024007.1"/>
    </source>
</evidence>
<reference evidence="2" key="2">
    <citation type="submission" date="2021-09" db="EMBL/GenBank/DDBJ databases">
        <authorList>
            <person name="Jia N."/>
            <person name="Wang J."/>
            <person name="Shi W."/>
            <person name="Du L."/>
            <person name="Sun Y."/>
            <person name="Zhan W."/>
            <person name="Jiang J."/>
            <person name="Wang Q."/>
            <person name="Zhang B."/>
            <person name="Ji P."/>
            <person name="Sakyi L.B."/>
            <person name="Cui X."/>
            <person name="Yuan T."/>
            <person name="Jiang B."/>
            <person name="Yang W."/>
            <person name="Lam T.T.-Y."/>
            <person name="Chang Q."/>
            <person name="Ding S."/>
            <person name="Wang X."/>
            <person name="Zhu J."/>
            <person name="Ruan X."/>
            <person name="Zhao L."/>
            <person name="Wei J."/>
            <person name="Que T."/>
            <person name="Du C."/>
            <person name="Cheng J."/>
            <person name="Dai P."/>
            <person name="Han X."/>
            <person name="Huang E."/>
            <person name="Gao Y."/>
            <person name="Liu J."/>
            <person name="Shao H."/>
            <person name="Ye R."/>
            <person name="Li L."/>
            <person name="Wei W."/>
            <person name="Wang X."/>
            <person name="Wang C."/>
            <person name="Huo Q."/>
            <person name="Li W."/>
            <person name="Guo W."/>
            <person name="Chen H."/>
            <person name="Chen S."/>
            <person name="Zhou L."/>
            <person name="Zhou L."/>
            <person name="Ni X."/>
            <person name="Tian J."/>
            <person name="Zhou Y."/>
            <person name="Sheng Y."/>
            <person name="Liu T."/>
            <person name="Pan Y."/>
            <person name="Xia L."/>
            <person name="Li J."/>
            <person name="Zhao F."/>
            <person name="Cao W."/>
        </authorList>
    </citation>
    <scope>NUCLEOTIDE SEQUENCE</scope>
    <source>
        <strain evidence="2">Rmic-2018</strain>
        <tissue evidence="2">Larvae</tissue>
    </source>
</reference>
<dbReference type="Proteomes" id="UP000821866">
    <property type="component" value="Chromosome 6"/>
</dbReference>
<evidence type="ECO:0000313" key="3">
    <source>
        <dbReference type="Proteomes" id="UP000821866"/>
    </source>
</evidence>
<protein>
    <submittedName>
        <fullName evidence="2">Uncharacterized protein</fullName>
    </submittedName>
</protein>
<keyword evidence="3" id="KW-1185">Reference proteome</keyword>
<feature type="region of interest" description="Disordered" evidence="1">
    <location>
        <begin position="1"/>
        <end position="41"/>
    </location>
</feature>
<comment type="caution">
    <text evidence="2">The sequence shown here is derived from an EMBL/GenBank/DDBJ whole genome shotgun (WGS) entry which is preliminary data.</text>
</comment>
<organism evidence="2 3">
    <name type="scientific">Rhipicephalus microplus</name>
    <name type="common">Cattle tick</name>
    <name type="synonym">Boophilus microplus</name>
    <dbReference type="NCBI Taxonomy" id="6941"/>
    <lineage>
        <taxon>Eukaryota</taxon>
        <taxon>Metazoa</taxon>
        <taxon>Ecdysozoa</taxon>
        <taxon>Arthropoda</taxon>
        <taxon>Chelicerata</taxon>
        <taxon>Arachnida</taxon>
        <taxon>Acari</taxon>
        <taxon>Parasitiformes</taxon>
        <taxon>Ixodida</taxon>
        <taxon>Ixodoidea</taxon>
        <taxon>Ixodidae</taxon>
        <taxon>Rhipicephalinae</taxon>
        <taxon>Rhipicephalus</taxon>
        <taxon>Boophilus</taxon>
    </lineage>
</organism>
<feature type="region of interest" description="Disordered" evidence="1">
    <location>
        <begin position="102"/>
        <end position="123"/>
    </location>
</feature>
<dbReference type="EMBL" id="JABSTU010000008">
    <property type="protein sequence ID" value="KAH8024007.1"/>
    <property type="molecule type" value="Genomic_DNA"/>
</dbReference>
<gene>
    <name evidence="2" type="ORF">HPB51_020765</name>
</gene>
<name>A0A9J6DPA2_RHIMP</name>
<accession>A0A9J6DPA2</accession>
<sequence>MGPGKTPRPGNRPEGVTPRGAMQPFLVRGGGTPLNGSLNGETNADFFVAASIQDAAQEGPPSSQRFQRASLSARSSVNGSQRRVLSRKTMVFECHKTISVGPPARKKNGLRGTHRGSDHHLTRPGSAAALSACMRAPDGHMCARWHACPFVVGAADMKNRPATEGAVAAFYGFRPIPLS</sequence>
<feature type="compositionally biased region" description="Basic residues" evidence="1">
    <location>
        <begin position="104"/>
        <end position="114"/>
    </location>
</feature>
<dbReference type="AlphaFoldDB" id="A0A9J6DPA2"/>